<dbReference type="InterPro" id="IPR011990">
    <property type="entry name" value="TPR-like_helical_dom_sf"/>
</dbReference>
<dbReference type="GO" id="GO:0004016">
    <property type="term" value="F:adenylate cyclase activity"/>
    <property type="evidence" value="ECO:0007669"/>
    <property type="project" value="TreeGrafter"/>
</dbReference>
<keyword evidence="3" id="KW-0175">Coiled coil</keyword>
<dbReference type="SUPFAM" id="SSF48452">
    <property type="entry name" value="TPR-like"/>
    <property type="match status" value="3"/>
</dbReference>
<dbReference type="GO" id="GO:0005524">
    <property type="term" value="F:ATP binding"/>
    <property type="evidence" value="ECO:0007669"/>
    <property type="project" value="UniProtKB-KW"/>
</dbReference>
<dbReference type="InterPro" id="IPR041664">
    <property type="entry name" value="AAA_16"/>
</dbReference>
<dbReference type="Gene3D" id="1.10.10.10">
    <property type="entry name" value="Winged helix-like DNA-binding domain superfamily/Winged helix DNA-binding domain"/>
    <property type="match status" value="1"/>
</dbReference>
<dbReference type="InterPro" id="IPR005158">
    <property type="entry name" value="BTAD"/>
</dbReference>
<keyword evidence="2" id="KW-0067">ATP-binding</keyword>
<dbReference type="InterPro" id="IPR027417">
    <property type="entry name" value="P-loop_NTPase"/>
</dbReference>
<proteinExistence type="predicted"/>
<reference evidence="5 6" key="1">
    <citation type="submission" date="2018-08" db="EMBL/GenBank/DDBJ databases">
        <title>Meiothermus granaticius genome AF-68 sequencing project.</title>
        <authorList>
            <person name="Da Costa M.S."/>
            <person name="Albuquerque L."/>
            <person name="Raposo P."/>
            <person name="Froufe H.J.C."/>
            <person name="Barroso C.S."/>
            <person name="Egas C."/>
        </authorList>
    </citation>
    <scope>NUCLEOTIDE SEQUENCE [LARGE SCALE GENOMIC DNA]</scope>
    <source>
        <strain evidence="5 6">AF-68</strain>
    </source>
</reference>
<keyword evidence="6" id="KW-1185">Reference proteome</keyword>
<dbReference type="Gene3D" id="1.25.40.10">
    <property type="entry name" value="Tetratricopeptide repeat domain"/>
    <property type="match status" value="3"/>
</dbReference>
<evidence type="ECO:0000256" key="1">
    <source>
        <dbReference type="ARBA" id="ARBA00022741"/>
    </source>
</evidence>
<evidence type="ECO:0000256" key="2">
    <source>
        <dbReference type="ARBA" id="ARBA00022840"/>
    </source>
</evidence>
<dbReference type="SMART" id="SM01043">
    <property type="entry name" value="BTAD"/>
    <property type="match status" value="1"/>
</dbReference>
<dbReference type="Pfam" id="PF13191">
    <property type="entry name" value="AAA_16"/>
    <property type="match status" value="1"/>
</dbReference>
<dbReference type="Proteomes" id="UP000266178">
    <property type="component" value="Unassembled WGS sequence"/>
</dbReference>
<comment type="caution">
    <text evidence="5">The sequence shown here is derived from an EMBL/GenBank/DDBJ whole genome shotgun (WGS) entry which is preliminary data.</text>
</comment>
<keyword evidence="5" id="KW-0418">Kinase</keyword>
<dbReference type="OrthoDB" id="190810at2"/>
<evidence type="ECO:0000259" key="4">
    <source>
        <dbReference type="SMART" id="SM01043"/>
    </source>
</evidence>
<evidence type="ECO:0000313" key="5">
    <source>
        <dbReference type="EMBL" id="RIH93095.1"/>
    </source>
</evidence>
<evidence type="ECO:0000256" key="3">
    <source>
        <dbReference type="SAM" id="Coils"/>
    </source>
</evidence>
<evidence type="ECO:0000313" key="6">
    <source>
        <dbReference type="Proteomes" id="UP000266178"/>
    </source>
</evidence>
<dbReference type="SUPFAM" id="SSF52540">
    <property type="entry name" value="P-loop containing nucleoside triphosphate hydrolases"/>
    <property type="match status" value="1"/>
</dbReference>
<keyword evidence="1" id="KW-0547">Nucleotide-binding</keyword>
<dbReference type="GO" id="GO:0005737">
    <property type="term" value="C:cytoplasm"/>
    <property type="evidence" value="ECO:0007669"/>
    <property type="project" value="TreeGrafter"/>
</dbReference>
<organism evidence="5 6">
    <name type="scientific">Meiothermus granaticius NBRC 107808</name>
    <dbReference type="NCBI Taxonomy" id="1227551"/>
    <lineage>
        <taxon>Bacteria</taxon>
        <taxon>Thermotogati</taxon>
        <taxon>Deinococcota</taxon>
        <taxon>Deinococci</taxon>
        <taxon>Thermales</taxon>
        <taxon>Thermaceae</taxon>
        <taxon>Meiothermus</taxon>
    </lineage>
</organism>
<dbReference type="PANTHER" id="PTHR16305">
    <property type="entry name" value="TESTICULAR SOLUBLE ADENYLYL CYCLASE"/>
    <property type="match status" value="1"/>
</dbReference>
<dbReference type="GO" id="GO:0016301">
    <property type="term" value="F:kinase activity"/>
    <property type="evidence" value="ECO:0007669"/>
    <property type="project" value="UniProtKB-KW"/>
</dbReference>
<name>A0A399FBN3_9DEIN</name>
<keyword evidence="5" id="KW-0808">Transferase</keyword>
<dbReference type="Pfam" id="PF03704">
    <property type="entry name" value="BTAD"/>
    <property type="match status" value="1"/>
</dbReference>
<protein>
    <submittedName>
        <fullName evidence="5">TOMM system kinase/cyclase fusion protein</fullName>
    </submittedName>
</protein>
<sequence>MDLYLSLLGPPQLFENGRLVRALPRKAAVIAAYLAVHKTRVERIVLADLLWEGSEETVRRNLRQELFRLKGTPWEQVIVQGPQYLELGDVETDLEHFLSYLARGNWMEAVSLWRGGFLAGLDPKGSENLWDWLLPERERWERLHHEAMLGQARHLEAAGAYSEALAVYRELLAQDPLQEAEQGAVLRLLALMGDHSGALRHYEEYRQLLAEQLGLEPSPEIAALYAQLRTGGLPRTGVSIPRTLAEPPLVGRAADWAWLEAHWGRGLLLLSGEPGVGKSRLVLEFARRKGEMLRVLQRESNLDLGFGGLLEVLRQAFEIGKLPGNLEATWLEELSQVLPELGLPPAQPSKARLFEALARALQSLVRPGGVVIWEDLQWLDWASLEFLLYLTRRSVALGLFLLGTARPELNAPNTPLQTALRELRSEARLYERSLEPLDEGALLELLRAMSGQSKGAERFARRLYQATEGNAFHVLETVRFLFDQGLLRVEGQEWRTPFDEFTADYRELPLPPSVREALLGRISRLGEGAVALMGAVALADFPLPSDVAVGLLPRLGAGISDLEALWLGGFLRQDPAGYSLRHELMRQAVLSELSESRQQWLHRALAEALRDTGGEPWLLAQHLEASGQRSEAYQAYLVAARSLRRGPLARQALEYYARARALCPPMEAPAERFRTLIESAEARVSLGQLVIPERAELTRLAAELGIHEQYRLSLLEAEITVASGNVRRGIEAAREAMRLAQTPWQRGHALFRLAWLEYRGGDPNAQLEPLLESIAAFHDIGDADMEARALRNLSGYWFRLGDLERFENAYGQAWALAVDLEDGMLLRRLKADKALVDLVKGEYLPALATAQALYAEARERGDWWAIWDSLQLLLLGAAVFGLEPSLEATVRGALLEAEGIEARRDLALLRLDLGMALLTEGRLEEAEGELNAALEEFDRIGERAMLGHSLFFLGFIGLERNHPQEAQRLIRKAAGIWEDRKEYRHQARALAGLSLALLRGGEPEAAQRASAEAYALRAEWAKGLYDLPLVLYARARTLGEEAGAEFLRALQALLRESSAALPAELGTRLLQNRLVAWVLSR</sequence>
<feature type="domain" description="Bacterial transcriptional activator" evidence="4">
    <location>
        <begin position="92"/>
        <end position="229"/>
    </location>
</feature>
<dbReference type="EMBL" id="QWLB01000010">
    <property type="protein sequence ID" value="RIH93095.1"/>
    <property type="molecule type" value="Genomic_DNA"/>
</dbReference>
<gene>
    <name evidence="5" type="ORF">Mgrana_01054</name>
</gene>
<feature type="coiled-coil region" evidence="3">
    <location>
        <begin position="916"/>
        <end position="943"/>
    </location>
</feature>
<accession>A0A399FBN3</accession>
<dbReference type="AlphaFoldDB" id="A0A399FBN3"/>
<dbReference type="InterPro" id="IPR036388">
    <property type="entry name" value="WH-like_DNA-bd_sf"/>
</dbReference>
<dbReference type="PANTHER" id="PTHR16305:SF28">
    <property type="entry name" value="GUANYLATE CYCLASE DOMAIN-CONTAINING PROTEIN"/>
    <property type="match status" value="1"/>
</dbReference>